<dbReference type="Pfam" id="PF00005">
    <property type="entry name" value="ABC_tran"/>
    <property type="match status" value="1"/>
</dbReference>
<dbReference type="InterPro" id="IPR017871">
    <property type="entry name" value="ABC_transporter-like_CS"/>
</dbReference>
<dbReference type="GO" id="GO:0016887">
    <property type="term" value="F:ATP hydrolysis activity"/>
    <property type="evidence" value="ECO:0007669"/>
    <property type="project" value="InterPro"/>
</dbReference>
<dbReference type="SUPFAM" id="SSF52540">
    <property type="entry name" value="P-loop containing nucleoside triphosphate hydrolases"/>
    <property type="match status" value="1"/>
</dbReference>
<keyword evidence="3" id="KW-0175">Coiled coil</keyword>
<keyword evidence="1" id="KW-0547">Nucleotide-binding</keyword>
<feature type="domain" description="ABC transporter" evidence="4">
    <location>
        <begin position="4"/>
        <end position="239"/>
    </location>
</feature>
<dbReference type="PANTHER" id="PTHR43038">
    <property type="entry name" value="ATP-BINDING CASSETTE, SUB-FAMILY H, MEMBER 1"/>
    <property type="match status" value="1"/>
</dbReference>
<dbReference type="OrthoDB" id="10255969at2759"/>
<evidence type="ECO:0000313" key="6">
    <source>
        <dbReference type="Proteomes" id="UP001151699"/>
    </source>
</evidence>
<accession>A0A9Q0MRL2</accession>
<name>A0A9Q0MRL2_9DIPT</name>
<feature type="non-terminal residue" evidence="5">
    <location>
        <position position="400"/>
    </location>
</feature>
<dbReference type="PANTHER" id="PTHR43038:SF2">
    <property type="entry name" value="RH61964P"/>
    <property type="match status" value="1"/>
</dbReference>
<proteinExistence type="predicted"/>
<evidence type="ECO:0000256" key="3">
    <source>
        <dbReference type="SAM" id="Coils"/>
    </source>
</evidence>
<dbReference type="InterPro" id="IPR003593">
    <property type="entry name" value="AAA+_ATPase"/>
</dbReference>
<dbReference type="AlphaFoldDB" id="A0A9Q0MRL2"/>
<evidence type="ECO:0000313" key="5">
    <source>
        <dbReference type="EMBL" id="KAJ6635714.1"/>
    </source>
</evidence>
<dbReference type="Gene3D" id="3.40.50.300">
    <property type="entry name" value="P-loop containing nucleotide triphosphate hydrolases"/>
    <property type="match status" value="1"/>
</dbReference>
<keyword evidence="6" id="KW-1185">Reference proteome</keyword>
<evidence type="ECO:0000259" key="4">
    <source>
        <dbReference type="PROSITE" id="PS50893"/>
    </source>
</evidence>
<dbReference type="GO" id="GO:0005524">
    <property type="term" value="F:ATP binding"/>
    <property type="evidence" value="ECO:0007669"/>
    <property type="project" value="UniProtKB-KW"/>
</dbReference>
<dbReference type="InterPro" id="IPR003439">
    <property type="entry name" value="ABC_transporter-like_ATP-bd"/>
</dbReference>
<dbReference type="EMBL" id="WJQU01000004">
    <property type="protein sequence ID" value="KAJ6635714.1"/>
    <property type="molecule type" value="Genomic_DNA"/>
</dbReference>
<comment type="caution">
    <text evidence="5">The sequence shown here is derived from an EMBL/GenBank/DDBJ whole genome shotgun (WGS) entry which is preliminary data.</text>
</comment>
<dbReference type="SMART" id="SM00382">
    <property type="entry name" value="AAA"/>
    <property type="match status" value="1"/>
</dbReference>
<dbReference type="PROSITE" id="PS00211">
    <property type="entry name" value="ABC_TRANSPORTER_1"/>
    <property type="match status" value="1"/>
</dbReference>
<organism evidence="5 6">
    <name type="scientific">Pseudolycoriella hygida</name>
    <dbReference type="NCBI Taxonomy" id="35572"/>
    <lineage>
        <taxon>Eukaryota</taxon>
        <taxon>Metazoa</taxon>
        <taxon>Ecdysozoa</taxon>
        <taxon>Arthropoda</taxon>
        <taxon>Hexapoda</taxon>
        <taxon>Insecta</taxon>
        <taxon>Pterygota</taxon>
        <taxon>Neoptera</taxon>
        <taxon>Endopterygota</taxon>
        <taxon>Diptera</taxon>
        <taxon>Nematocera</taxon>
        <taxon>Sciaroidea</taxon>
        <taxon>Sciaridae</taxon>
        <taxon>Pseudolycoriella</taxon>
    </lineage>
</organism>
<keyword evidence="2" id="KW-0067">ATP-binding</keyword>
<dbReference type="Proteomes" id="UP001151699">
    <property type="component" value="Chromosome C"/>
</dbReference>
<dbReference type="PROSITE" id="PS50893">
    <property type="entry name" value="ABC_TRANSPORTER_2"/>
    <property type="match status" value="1"/>
</dbReference>
<evidence type="ECO:0000256" key="1">
    <source>
        <dbReference type="ARBA" id="ARBA00022741"/>
    </source>
</evidence>
<evidence type="ECO:0000256" key="2">
    <source>
        <dbReference type="ARBA" id="ARBA00022840"/>
    </source>
</evidence>
<dbReference type="InterPro" id="IPR027417">
    <property type="entry name" value="P-loop_NTPase"/>
</dbReference>
<reference evidence="5" key="1">
    <citation type="submission" date="2022-07" db="EMBL/GenBank/DDBJ databases">
        <authorList>
            <person name="Trinca V."/>
            <person name="Uliana J.V.C."/>
            <person name="Torres T.T."/>
            <person name="Ward R.J."/>
            <person name="Monesi N."/>
        </authorList>
    </citation>
    <scope>NUCLEOTIDE SEQUENCE</scope>
    <source>
        <strain evidence="5">HSMRA1968</strain>
        <tissue evidence="5">Whole embryos</tissue>
    </source>
</reference>
<feature type="coiled-coil region" evidence="3">
    <location>
        <begin position="265"/>
        <end position="292"/>
    </location>
</feature>
<sequence>MAAVEVKNGYKFYGNPTDPNKKIVLNYLNMNVMNGSIYGLLGSSGCGKTTLLSCIVGQKKLHEGRINVLGVNVKKNSSFIGPRIGYMPQDIALVEELTIKETIYYFGRIYGMNDEKIRQRLTILKGLLELPPKEKMVGKLSGGQKRRVSFACALVHEPELVILDEPTVGLDPILREKIWEFLVETTRTSKLAVIITTHYIEEARQANTIGLMRNGILLAEDNPQNIMTMFNTSTLEDAFLILSQKQGESEEADNTLMRVANNSESEDTSETVEKVNTEKSRLRRNMSFAEQKPPGILGKLLFTSKSRMKALLTKNFLQLIRQKAGLLLLFLFPVLQCSCFYLAIGDNPKNLKIGIVNDEVENYEDCFNTSLVTTYAHDYTCDLNKVSCRYLSKIPPDITK</sequence>
<gene>
    <name evidence="5" type="primary">abcG23_1</name>
    <name evidence="5" type="ORF">Bhyg_14300</name>
</gene>
<protein>
    <submittedName>
        <fullName evidence="5">ABC transporter G family member 23</fullName>
    </submittedName>
</protein>